<proteinExistence type="predicted"/>
<dbReference type="PANTHER" id="PTHR46791:SF5">
    <property type="entry name" value="CLR5 DOMAIN-CONTAINING PROTEIN-RELATED"/>
    <property type="match status" value="1"/>
</dbReference>
<evidence type="ECO:0000313" key="4">
    <source>
        <dbReference type="Proteomes" id="UP001163846"/>
    </source>
</evidence>
<protein>
    <recommendedName>
        <fullName evidence="2">Integrase core domain-containing protein</fullName>
    </recommendedName>
</protein>
<feature type="domain" description="Integrase core" evidence="2">
    <location>
        <begin position="221"/>
        <end position="301"/>
    </location>
</feature>
<dbReference type="AlphaFoldDB" id="A0AA38UDM0"/>
<keyword evidence="4" id="KW-1185">Reference proteome</keyword>
<evidence type="ECO:0000259" key="2">
    <source>
        <dbReference type="Pfam" id="PF24764"/>
    </source>
</evidence>
<dbReference type="PANTHER" id="PTHR46791">
    <property type="entry name" value="EXPRESSED PROTEIN"/>
    <property type="match status" value="1"/>
</dbReference>
<organism evidence="3 4">
    <name type="scientific">Lentinula raphanica</name>
    <dbReference type="NCBI Taxonomy" id="153919"/>
    <lineage>
        <taxon>Eukaryota</taxon>
        <taxon>Fungi</taxon>
        <taxon>Dikarya</taxon>
        <taxon>Basidiomycota</taxon>
        <taxon>Agaricomycotina</taxon>
        <taxon>Agaricomycetes</taxon>
        <taxon>Agaricomycetidae</taxon>
        <taxon>Agaricales</taxon>
        <taxon>Marasmiineae</taxon>
        <taxon>Omphalotaceae</taxon>
        <taxon>Lentinula</taxon>
    </lineage>
</organism>
<dbReference type="Proteomes" id="UP001163846">
    <property type="component" value="Unassembled WGS sequence"/>
</dbReference>
<comment type="caution">
    <text evidence="3">The sequence shown here is derived from an EMBL/GenBank/DDBJ whole genome shotgun (WGS) entry which is preliminary data.</text>
</comment>
<feature type="compositionally biased region" description="Polar residues" evidence="1">
    <location>
        <begin position="111"/>
        <end position="120"/>
    </location>
</feature>
<evidence type="ECO:0000313" key="3">
    <source>
        <dbReference type="EMBL" id="KAJ3837375.1"/>
    </source>
</evidence>
<gene>
    <name evidence="3" type="ORF">F5878DRAFT_652601</name>
</gene>
<dbReference type="InterPro" id="IPR058913">
    <property type="entry name" value="Integrase_dom_put"/>
</dbReference>
<dbReference type="Pfam" id="PF24764">
    <property type="entry name" value="rva_4"/>
    <property type="match status" value="1"/>
</dbReference>
<reference evidence="3" key="1">
    <citation type="submission" date="2022-08" db="EMBL/GenBank/DDBJ databases">
        <authorList>
            <consortium name="DOE Joint Genome Institute"/>
            <person name="Min B."/>
            <person name="Riley R."/>
            <person name="Sierra-Patev S."/>
            <person name="Naranjo-Ortiz M."/>
            <person name="Looney B."/>
            <person name="Konkel Z."/>
            <person name="Slot J.C."/>
            <person name="Sakamoto Y."/>
            <person name="Steenwyk J.L."/>
            <person name="Rokas A."/>
            <person name="Carro J."/>
            <person name="Camarero S."/>
            <person name="Ferreira P."/>
            <person name="Molpeceres G."/>
            <person name="Ruiz-Duenas F.J."/>
            <person name="Serrano A."/>
            <person name="Henrissat B."/>
            <person name="Drula E."/>
            <person name="Hughes K.W."/>
            <person name="Mata J.L."/>
            <person name="Ishikawa N.K."/>
            <person name="Vargas-Isla R."/>
            <person name="Ushijima S."/>
            <person name="Smith C.A."/>
            <person name="Ahrendt S."/>
            <person name="Andreopoulos W."/>
            <person name="He G."/>
            <person name="Labutti K."/>
            <person name="Lipzen A."/>
            <person name="Ng V."/>
            <person name="Sandor L."/>
            <person name="Barry K."/>
            <person name="Martinez A.T."/>
            <person name="Xiao Y."/>
            <person name="Gibbons J.G."/>
            <person name="Terashima K."/>
            <person name="Hibbett D.S."/>
            <person name="Grigoriev I.V."/>
        </authorList>
    </citation>
    <scope>NUCLEOTIDE SEQUENCE</scope>
    <source>
        <strain evidence="3">TFB9207</strain>
    </source>
</reference>
<accession>A0AA38UDM0</accession>
<sequence length="429" mass="50162">MSLPSSVDLLHEFRRHYHSFNSIIHQVAHDQTDVFHLQLLLEDMNEFSTLVAQHSNVFPDQAEWQTLRGNFQQMILDTRRTVRRALLEQGLVVPGNDPFQEPDSAQEGHISESNSDTPTNFHPEIEHAARSIQSSSSSTRHSNMSNDMLDSFVRLLRTHYPQAGVQMLHGMLRRLGQTVPYENIRRSLIRVDPVHRVFERIRIRHRRYSVPGPNSLWHHDGHHLHNVRIERLWVDVSNYITQHWNDLFTRLETDHQLDINNRNHIWLLQYLFLDIINRSLSFWAESWNCHRIAQRHGDGPARSPEDMWGFDMFVHGVRGDPIDQFAMSDEELEVFGVDWEGLQDDDLLQSLRQNYVHEQGSNTWLGQHGPPEQLNEVEVLPPLGSMTLDEIHLMEESLMSTSQVLTEDDAVERWRVALIYARTIHPHAF</sequence>
<feature type="region of interest" description="Disordered" evidence="1">
    <location>
        <begin position="93"/>
        <end position="122"/>
    </location>
</feature>
<dbReference type="EMBL" id="MU806250">
    <property type="protein sequence ID" value="KAJ3837375.1"/>
    <property type="molecule type" value="Genomic_DNA"/>
</dbReference>
<evidence type="ECO:0000256" key="1">
    <source>
        <dbReference type="SAM" id="MobiDB-lite"/>
    </source>
</evidence>
<name>A0AA38UDM0_9AGAR</name>